<gene>
    <name evidence="2" type="ORF">C7I55_04260</name>
</gene>
<dbReference type="Proteomes" id="UP000241167">
    <property type="component" value="Unassembled WGS sequence"/>
</dbReference>
<comment type="caution">
    <text evidence="2">The sequence shown here is derived from an EMBL/GenBank/DDBJ whole genome shotgun (WGS) entry which is preliminary data.</text>
</comment>
<evidence type="ECO:0000313" key="3">
    <source>
        <dbReference type="Proteomes" id="UP000241167"/>
    </source>
</evidence>
<organism evidence="2 3">
    <name type="scientific">Allosphingosinicella deserti</name>
    <dbReference type="NCBI Taxonomy" id="2116704"/>
    <lineage>
        <taxon>Bacteria</taxon>
        <taxon>Pseudomonadati</taxon>
        <taxon>Pseudomonadota</taxon>
        <taxon>Alphaproteobacteria</taxon>
        <taxon>Sphingomonadales</taxon>
        <taxon>Sphingomonadaceae</taxon>
        <taxon>Allosphingosinicella</taxon>
    </lineage>
</organism>
<feature type="region of interest" description="Disordered" evidence="1">
    <location>
        <begin position="1"/>
        <end position="71"/>
    </location>
</feature>
<dbReference type="AlphaFoldDB" id="A0A2P7QU81"/>
<protein>
    <submittedName>
        <fullName evidence="2">Uncharacterized protein</fullName>
    </submittedName>
</protein>
<evidence type="ECO:0000256" key="1">
    <source>
        <dbReference type="SAM" id="MobiDB-lite"/>
    </source>
</evidence>
<sequence>MSKNQHNPDSSDRPLNQNNQMSDDPADGSRNSFVLGKDGGSPAEKKPPQERQDQSTIEAFGEEGAGVAPKE</sequence>
<feature type="compositionally biased region" description="Basic and acidic residues" evidence="1">
    <location>
        <begin position="43"/>
        <end position="53"/>
    </location>
</feature>
<accession>A0A2P7QU81</accession>
<name>A0A2P7QU81_9SPHN</name>
<evidence type="ECO:0000313" key="2">
    <source>
        <dbReference type="EMBL" id="PSJ41533.1"/>
    </source>
</evidence>
<keyword evidence="3" id="KW-1185">Reference proteome</keyword>
<feature type="compositionally biased region" description="Polar residues" evidence="1">
    <location>
        <begin position="1"/>
        <end position="22"/>
    </location>
</feature>
<reference evidence="2 3" key="1">
    <citation type="submission" date="2018-03" db="EMBL/GenBank/DDBJ databases">
        <title>The draft genome of Sphingosinicella sp. GL-C-18.</title>
        <authorList>
            <person name="Liu L."/>
            <person name="Li L."/>
            <person name="Liang L."/>
            <person name="Zhang X."/>
            <person name="Wang T."/>
        </authorList>
    </citation>
    <scope>NUCLEOTIDE SEQUENCE [LARGE SCALE GENOMIC DNA]</scope>
    <source>
        <strain evidence="2 3">GL-C-18</strain>
    </source>
</reference>
<proteinExistence type="predicted"/>
<dbReference type="RefSeq" id="WP_106511694.1">
    <property type="nucleotide sequence ID" value="NZ_PXYI01000002.1"/>
</dbReference>
<dbReference type="OrthoDB" id="7596003at2"/>
<dbReference type="EMBL" id="PXYI01000002">
    <property type="protein sequence ID" value="PSJ41533.1"/>
    <property type="molecule type" value="Genomic_DNA"/>
</dbReference>